<evidence type="ECO:0000313" key="10">
    <source>
        <dbReference type="Proteomes" id="UP000024942"/>
    </source>
</evidence>
<evidence type="ECO:0000256" key="3">
    <source>
        <dbReference type="ARBA" id="ARBA00022737"/>
    </source>
</evidence>
<accession>A0A059G9J7</accession>
<dbReference type="CDD" id="cd11304">
    <property type="entry name" value="Cadherin_repeat"/>
    <property type="match status" value="1"/>
</dbReference>
<dbReference type="Gene3D" id="2.60.40.60">
    <property type="entry name" value="Cadherins"/>
    <property type="match status" value="2"/>
</dbReference>
<dbReference type="SUPFAM" id="SSF69318">
    <property type="entry name" value="Integrin alpha N-terminal domain"/>
    <property type="match status" value="2"/>
</dbReference>
<gene>
    <name evidence="9" type="ORF">HOC_07128</name>
</gene>
<evidence type="ECO:0000313" key="9">
    <source>
        <dbReference type="EMBL" id="KDA03158.1"/>
    </source>
</evidence>
<feature type="domain" description="Cadherin" evidence="8">
    <location>
        <begin position="155"/>
        <end position="278"/>
    </location>
</feature>
<keyword evidence="2 7" id="KW-0732">Signal</keyword>
<dbReference type="eggNOG" id="COG4932">
    <property type="taxonomic scope" value="Bacteria"/>
</dbReference>
<dbReference type="OrthoDB" id="7629535at2"/>
<keyword evidence="3" id="KW-0677">Repeat</keyword>
<keyword evidence="4" id="KW-1133">Transmembrane helix</keyword>
<feature type="signal peptide" evidence="7">
    <location>
        <begin position="1"/>
        <end position="23"/>
    </location>
</feature>
<dbReference type="EMBL" id="ARYL01000008">
    <property type="protein sequence ID" value="KDA03158.1"/>
    <property type="molecule type" value="Genomic_DNA"/>
</dbReference>
<evidence type="ECO:0000259" key="8">
    <source>
        <dbReference type="PROSITE" id="PS50268"/>
    </source>
</evidence>
<dbReference type="GO" id="GO:0007156">
    <property type="term" value="P:homophilic cell adhesion via plasma membrane adhesion molecules"/>
    <property type="evidence" value="ECO:0007669"/>
    <property type="project" value="InterPro"/>
</dbReference>
<dbReference type="Proteomes" id="UP000024942">
    <property type="component" value="Unassembled WGS sequence"/>
</dbReference>
<feature type="chain" id="PRO_5001573711" evidence="7">
    <location>
        <begin position="24"/>
        <end position="797"/>
    </location>
</feature>
<dbReference type="InterPro" id="IPR013517">
    <property type="entry name" value="FG-GAP"/>
</dbReference>
<keyword evidence="5" id="KW-0325">Glycoprotein</keyword>
<feature type="compositionally biased region" description="Gly residues" evidence="6">
    <location>
        <begin position="32"/>
        <end position="45"/>
    </location>
</feature>
<dbReference type="PROSITE" id="PS51257">
    <property type="entry name" value="PROKAR_LIPOPROTEIN"/>
    <property type="match status" value="1"/>
</dbReference>
<proteinExistence type="predicted"/>
<dbReference type="InterPro" id="IPR013519">
    <property type="entry name" value="Int_alpha_beta-p"/>
</dbReference>
<dbReference type="InterPro" id="IPR015919">
    <property type="entry name" value="Cadherin-like_sf"/>
</dbReference>
<protein>
    <submittedName>
        <fullName evidence="9">Serralysin</fullName>
    </submittedName>
</protein>
<dbReference type="PANTHER" id="PTHR24026">
    <property type="entry name" value="FAT ATYPICAL CADHERIN-RELATED"/>
    <property type="match status" value="1"/>
</dbReference>
<dbReference type="AlphaFoldDB" id="A0A059G9J7"/>
<dbReference type="PANTHER" id="PTHR24026:SF126">
    <property type="entry name" value="PROTOCADHERIN FAT 4"/>
    <property type="match status" value="1"/>
</dbReference>
<reference evidence="9 10" key="1">
    <citation type="journal article" date="2014" name="Antonie Van Leeuwenhoek">
        <title>Hyphomonas beringensis sp. nov. and Hyphomonas chukchiensis sp. nov., isolated from surface seawater of the Bering Sea and Chukchi Sea.</title>
        <authorList>
            <person name="Li C."/>
            <person name="Lai Q."/>
            <person name="Li G."/>
            <person name="Dong C."/>
            <person name="Wang J."/>
            <person name="Liao Y."/>
            <person name="Shao Z."/>
        </authorList>
    </citation>
    <scope>NUCLEOTIDE SEQUENCE [LARGE SCALE GENOMIC DNA]</scope>
    <source>
        <strain evidence="9 10">SCH89</strain>
    </source>
</reference>
<sequence>MNFVIWRRAIAAMILAYSLAACGGGGSDNGGGSGGGGSGGGGGGSSNAPPQFTSPTSFTFPENTIVSFTLAVSDPEGDTVTIRDDTTGDGALFTVDPTTGGVIANTSNNSFDFENPQDGNQDNVYEQNITLSDGKNTVRTVIKVTITDVDEPPYFTNVQVVELNENQTGPLLTFTAVDPEGAAVSNYKIVQVSKLGEPVNSVRLMASFSIDSTTGVLTVEQPFDAEQERLIDPISVVVEATDGVHAGTGGVNITIIDLPARVVEGVRVIGTDQVSPLGDFANSVGDIDGDGLDEVWISQKVSSDFFQKPIAETAYLIWGKTLRDKLALVAADLDVDEFTKSQAIKFTNETYEEFGTKISQLIAIPAGDVDGDGTPDILIGFSDVRDERYVPDTTDGPIAAVVFGDSLIGNTSGTYDLLAPPALAQVNVSGVSRREAIGLSLGAGDFDGDGRTDIVLGSPMTNGGRLVFGTAFSPYRATGALDLNLVSAGQTLLLKSIDATANRMIGSSVAALADITSDGFDELVVSGRDIAPDYLSGVYVASGQLLNAAKIANETEFNFADAINAAGVIALAGADFWIDDIDTKGDVDADGLNDIALAYKGINSNPKIGALVFGSAVSAAMGTGSVVSLDFIDASNGVSFALTDQIFSTTTDTRTLVRFASNFADGPGDELMFGFGWDNPLRRREAGSVLVFKDRAISGAVDPLISLLNDNIPSSIARKFMGIAADARVANNFFAADLDGDGIVDLSFASEQAGDKDVYGFSGAFYTLPGTVMQQVFAGDSGTYDLATSLANETPVD</sequence>
<dbReference type="PATRIC" id="fig|1280953.3.peg.1444"/>
<comment type="caution">
    <text evidence="9">The sequence shown here is derived from an EMBL/GenBank/DDBJ whole genome shotgun (WGS) entry which is preliminary data.</text>
</comment>
<dbReference type="RefSeq" id="WP_035537070.1">
    <property type="nucleotide sequence ID" value="NZ_ARYL01000008.1"/>
</dbReference>
<dbReference type="InterPro" id="IPR028994">
    <property type="entry name" value="Integrin_alpha_N"/>
</dbReference>
<keyword evidence="1" id="KW-0812">Transmembrane</keyword>
<keyword evidence="4" id="KW-0472">Membrane</keyword>
<evidence type="ECO:0000256" key="4">
    <source>
        <dbReference type="ARBA" id="ARBA00022989"/>
    </source>
</evidence>
<dbReference type="SMART" id="SM00112">
    <property type="entry name" value="CA"/>
    <property type="match status" value="2"/>
</dbReference>
<evidence type="ECO:0000256" key="1">
    <source>
        <dbReference type="ARBA" id="ARBA00022692"/>
    </source>
</evidence>
<feature type="domain" description="Cadherin" evidence="8">
    <location>
        <begin position="52"/>
        <end position="155"/>
    </location>
</feature>
<dbReference type="Gene3D" id="2.130.10.130">
    <property type="entry name" value="Integrin alpha, N-terminal"/>
    <property type="match status" value="1"/>
</dbReference>
<dbReference type="PROSITE" id="PS50268">
    <property type="entry name" value="CADHERIN_2"/>
    <property type="match status" value="2"/>
</dbReference>
<dbReference type="SMART" id="SM00191">
    <property type="entry name" value="Int_alpha"/>
    <property type="match status" value="2"/>
</dbReference>
<dbReference type="InterPro" id="IPR002126">
    <property type="entry name" value="Cadherin-like_dom"/>
</dbReference>
<dbReference type="GO" id="GO:0005886">
    <property type="term" value="C:plasma membrane"/>
    <property type="evidence" value="ECO:0007669"/>
    <property type="project" value="UniProtKB-SubCell"/>
</dbReference>
<evidence type="ECO:0000256" key="5">
    <source>
        <dbReference type="ARBA" id="ARBA00023180"/>
    </source>
</evidence>
<dbReference type="Pfam" id="PF01839">
    <property type="entry name" value="FG-GAP"/>
    <property type="match status" value="1"/>
</dbReference>
<dbReference type="STRING" id="1280953.HOC_07128"/>
<dbReference type="SUPFAM" id="SSF49313">
    <property type="entry name" value="Cadherin-like"/>
    <property type="match status" value="1"/>
</dbReference>
<keyword evidence="10" id="KW-1185">Reference proteome</keyword>
<dbReference type="eggNOG" id="COG2931">
    <property type="taxonomic scope" value="Bacteria"/>
</dbReference>
<feature type="region of interest" description="Disordered" evidence="6">
    <location>
        <begin position="32"/>
        <end position="56"/>
    </location>
</feature>
<feature type="compositionally biased region" description="Polar residues" evidence="6">
    <location>
        <begin position="47"/>
        <end position="56"/>
    </location>
</feature>
<evidence type="ECO:0000256" key="6">
    <source>
        <dbReference type="SAM" id="MobiDB-lite"/>
    </source>
</evidence>
<name>A0A059G9J7_9PROT</name>
<organism evidence="9 10">
    <name type="scientific">Hyphomonas oceanitis SCH89</name>
    <dbReference type="NCBI Taxonomy" id="1280953"/>
    <lineage>
        <taxon>Bacteria</taxon>
        <taxon>Pseudomonadati</taxon>
        <taxon>Pseudomonadota</taxon>
        <taxon>Alphaproteobacteria</taxon>
        <taxon>Hyphomonadales</taxon>
        <taxon>Hyphomonadaceae</taxon>
        <taxon>Hyphomonas</taxon>
    </lineage>
</organism>
<evidence type="ECO:0000256" key="2">
    <source>
        <dbReference type="ARBA" id="ARBA00022729"/>
    </source>
</evidence>
<evidence type="ECO:0000256" key="7">
    <source>
        <dbReference type="SAM" id="SignalP"/>
    </source>
</evidence>
<dbReference type="GO" id="GO:0005509">
    <property type="term" value="F:calcium ion binding"/>
    <property type="evidence" value="ECO:0007669"/>
    <property type="project" value="InterPro"/>
</dbReference>